<name>A0ABS9VQB6_9SPHN</name>
<sequence length="237" mass="25614">MITNVTVPTLTVFRASQGRANGTAMIVLPGGSFRALAWDVDGMETAEWLSSQGITAFVLKYRVRPPQAGESFGASLEDFARATETRRAIVVADAQQAIRYVRSHARQYAIAPNRLGVIGFSAGAMATVDLALATDPAVRPNFAVSMYGAALAGEMPGRSAPPIFIGAAQDDPQLPADNSVEIFQRWTKAGLPAELHIYERGGHGFGFRRHDLPVDNWPGVFRTWLVARGYLAPSQSR</sequence>
<dbReference type="GO" id="GO:0016787">
    <property type="term" value="F:hydrolase activity"/>
    <property type="evidence" value="ECO:0007669"/>
    <property type="project" value="UniProtKB-KW"/>
</dbReference>
<dbReference type="EMBL" id="JAKZHW010000002">
    <property type="protein sequence ID" value="MCH8617156.1"/>
    <property type="molecule type" value="Genomic_DNA"/>
</dbReference>
<accession>A0ABS9VQB6</accession>
<feature type="domain" description="Dienelactone hydrolase" evidence="2">
    <location>
        <begin position="45"/>
        <end position="210"/>
    </location>
</feature>
<keyword evidence="4" id="KW-1185">Reference proteome</keyword>
<protein>
    <submittedName>
        <fullName evidence="3">Dienelactone hydrolase family protein</fullName>
    </submittedName>
</protein>
<dbReference type="PANTHER" id="PTHR48081:SF6">
    <property type="entry name" value="PEPTIDASE S9 PROLYL OLIGOPEPTIDASE CATALYTIC DOMAIN-CONTAINING PROTEIN"/>
    <property type="match status" value="1"/>
</dbReference>
<reference evidence="3 4" key="1">
    <citation type="submission" date="2022-03" db="EMBL/GenBank/DDBJ databases">
        <authorList>
            <person name="Jo J.-H."/>
            <person name="Im W.-T."/>
        </authorList>
    </citation>
    <scope>NUCLEOTIDE SEQUENCE [LARGE SCALE GENOMIC DNA]</scope>
    <source>
        <strain evidence="3 4">SM33</strain>
    </source>
</reference>
<dbReference type="SUPFAM" id="SSF53474">
    <property type="entry name" value="alpha/beta-Hydrolases"/>
    <property type="match status" value="1"/>
</dbReference>
<evidence type="ECO:0000259" key="2">
    <source>
        <dbReference type="Pfam" id="PF01738"/>
    </source>
</evidence>
<keyword evidence="1 3" id="KW-0378">Hydrolase</keyword>
<dbReference type="InterPro" id="IPR050300">
    <property type="entry name" value="GDXG_lipolytic_enzyme"/>
</dbReference>
<dbReference type="InterPro" id="IPR029058">
    <property type="entry name" value="AB_hydrolase_fold"/>
</dbReference>
<dbReference type="RefSeq" id="WP_241448023.1">
    <property type="nucleotide sequence ID" value="NZ_JAKZHW010000002.1"/>
</dbReference>
<evidence type="ECO:0000313" key="3">
    <source>
        <dbReference type="EMBL" id="MCH8617156.1"/>
    </source>
</evidence>
<dbReference type="Gene3D" id="3.40.50.1820">
    <property type="entry name" value="alpha/beta hydrolase"/>
    <property type="match status" value="1"/>
</dbReference>
<evidence type="ECO:0000256" key="1">
    <source>
        <dbReference type="ARBA" id="ARBA00022801"/>
    </source>
</evidence>
<dbReference type="Pfam" id="PF01738">
    <property type="entry name" value="DLH"/>
    <property type="match status" value="1"/>
</dbReference>
<dbReference type="Proteomes" id="UP001203058">
    <property type="component" value="Unassembled WGS sequence"/>
</dbReference>
<evidence type="ECO:0000313" key="4">
    <source>
        <dbReference type="Proteomes" id="UP001203058"/>
    </source>
</evidence>
<gene>
    <name evidence="3" type="ORF">LZ016_13745</name>
</gene>
<dbReference type="InterPro" id="IPR002925">
    <property type="entry name" value="Dienelactn_hydro"/>
</dbReference>
<comment type="caution">
    <text evidence="3">The sequence shown here is derived from an EMBL/GenBank/DDBJ whole genome shotgun (WGS) entry which is preliminary data.</text>
</comment>
<dbReference type="PANTHER" id="PTHR48081">
    <property type="entry name" value="AB HYDROLASE SUPERFAMILY PROTEIN C4A8.06C"/>
    <property type="match status" value="1"/>
</dbReference>
<proteinExistence type="predicted"/>
<organism evidence="3 4">
    <name type="scientific">Sphingomonas telluris</name>
    <dbReference type="NCBI Taxonomy" id="2907998"/>
    <lineage>
        <taxon>Bacteria</taxon>
        <taxon>Pseudomonadati</taxon>
        <taxon>Pseudomonadota</taxon>
        <taxon>Alphaproteobacteria</taxon>
        <taxon>Sphingomonadales</taxon>
        <taxon>Sphingomonadaceae</taxon>
        <taxon>Sphingomonas</taxon>
    </lineage>
</organism>